<organism evidence="1 2">
    <name type="scientific">Panaeolus cyanescens</name>
    <dbReference type="NCBI Taxonomy" id="181874"/>
    <lineage>
        <taxon>Eukaryota</taxon>
        <taxon>Fungi</taxon>
        <taxon>Dikarya</taxon>
        <taxon>Basidiomycota</taxon>
        <taxon>Agaricomycotina</taxon>
        <taxon>Agaricomycetes</taxon>
        <taxon>Agaricomycetidae</taxon>
        <taxon>Agaricales</taxon>
        <taxon>Agaricineae</taxon>
        <taxon>Galeropsidaceae</taxon>
        <taxon>Panaeolus</taxon>
    </lineage>
</organism>
<dbReference type="AlphaFoldDB" id="A0A409XAD8"/>
<dbReference type="OrthoDB" id="3265433at2759"/>
<gene>
    <name evidence="1" type="ORF">CVT24_008141</name>
</gene>
<feature type="non-terminal residue" evidence="1">
    <location>
        <position position="198"/>
    </location>
</feature>
<dbReference type="EMBL" id="NHTK01004211">
    <property type="protein sequence ID" value="PPQ87715.1"/>
    <property type="molecule type" value="Genomic_DNA"/>
</dbReference>
<evidence type="ECO:0000313" key="1">
    <source>
        <dbReference type="EMBL" id="PPQ87715.1"/>
    </source>
</evidence>
<reference evidence="1 2" key="1">
    <citation type="journal article" date="2018" name="Evol. Lett.">
        <title>Horizontal gene cluster transfer increased hallucinogenic mushroom diversity.</title>
        <authorList>
            <person name="Reynolds H.T."/>
            <person name="Vijayakumar V."/>
            <person name="Gluck-Thaler E."/>
            <person name="Korotkin H.B."/>
            <person name="Matheny P.B."/>
            <person name="Slot J.C."/>
        </authorList>
    </citation>
    <scope>NUCLEOTIDE SEQUENCE [LARGE SCALE GENOMIC DNA]</scope>
    <source>
        <strain evidence="1 2">2629</strain>
    </source>
</reference>
<name>A0A409XAD8_9AGAR</name>
<accession>A0A409XAD8</accession>
<dbReference type="InParanoid" id="A0A409XAD8"/>
<proteinExistence type="predicted"/>
<dbReference type="Proteomes" id="UP000284842">
    <property type="component" value="Unassembled WGS sequence"/>
</dbReference>
<comment type="caution">
    <text evidence="1">The sequence shown here is derived from an EMBL/GenBank/DDBJ whole genome shotgun (WGS) entry which is preliminary data.</text>
</comment>
<sequence>MLDPNQPGSTSTKLSWIWLHSQTARSVVGDLDDNASTEQRWEFNRVHWMRARALSMRWAEEVKLVTHEMSWTVRGFSQKSKLWLADIDRFDMSPGARAYAFRQAAFWAELADQAQDVRVNSVYRAFADSLALADDAELPIPFDPRWRSNMIHNPAVRFQYHKQWWTQQRFPHPDDYMNVPSLADALAYHKYWDERTFE</sequence>
<evidence type="ECO:0000313" key="2">
    <source>
        <dbReference type="Proteomes" id="UP000284842"/>
    </source>
</evidence>
<protein>
    <submittedName>
        <fullName evidence="1">Uncharacterized protein</fullName>
    </submittedName>
</protein>
<keyword evidence="2" id="KW-1185">Reference proteome</keyword>